<sequence length="1242" mass="133867">MSKESFWNNAFSKVALSLLLVLSLFLPFITVPNVQAAEPITVTEAIANNTGTATVKGFLVGTASSGTSYDQEPPFTVATNVGLADSPNETDPSKILPVQLPTGAVRAGLNLVDNPNLFKGEVTITGTLSAYFSVPGLRSATAYTMISEGETPPPSPEAEVMENIAAARAVTDPNKLIKVTGTVTTGTGFWGGKAFYIQDETAGIYAFTSTSDVSPGDIVELEGKVSPYSGELQIQPTKITKISSGNELPPAQDITPAGVNEETQGERIQLNNVTITNLVKSNDFGTFEFTATHENGESVVIRNDNRNGLDYDTFLKQYKVGDLVHVAGIASKFNTTYQVKTLGLESFELVNKPAVYTDILPGSVAEGTAIQLISPIEGATIYYTLDGSTPTSNSTEYSAPIKLTKDTTIKAIAVSDTTSEVFSFTYNVLKSENLVIRDIQGQGHFSDYEGVTVQNITGVVTHLYNSANFVIQDINPDDDHSTSEAIIVNKASNGLKVGDLVTVAGTVEEWYYEGYSDMKANDLPITRIRATTALKSGTAELPAPLVVGEDIIPPTENIDNDGLTTFDPQEDGIDFWESVELMRLAVPNAKVVGPQEYGEVVVVAGNSTNTTFNALGGINISANDYNPERILVDIDNEKYDAKSGDYYTGNIVGVMGFGFGNFKLWSEEASLPPITRVEKPVEATYIEPQEDKLTVAAYNVENFSTNTSETPDEKVVKIAKSFVENMKSPDIITLVEVQDNDGPTASGNTDASRSYERLISAISAAGGPAYEWTDIAPEYNKDGGAPGGNIRVGYLYNPERVTLSEGTKGGSTDKVAWDENGNLTLNPGRILDLPQENTRKPLAAQFDFQGEKVVVIGAHLNSKGGDQPLFGKNQPPFLGSEAERIELATMINNFIKAGQAKDPDLNVIVAGDMNDFEFTPTLAALKGGILTNMVEKVPAGERFSYYYQGNNQVLDHILVTNNLVDKTAVDMIHINANYMDIHGRASDHDPVLVQVEFNQPDTYTLSANQTAFELEKGKTGKMVLTETTTKHDGSKSTKDVTAEATYSGFDPNVISVDKGLITAKSSGKTVITATYGDNKVLIEVTVQAPKNGEAIITPDEVDTSKAKITVDGSVLHDAGNIYIRFTEGALNKIDGANKDVVINLVNGTFTITAENVDTLSASGEFTLHLNYHVPPGLLKEMNLHKIKDNLKLKNIAILDGNNKQITTGFKDDFVIVTGDGKKQTVEGAYYDTKSKSWKFKKL</sequence>
<feature type="chain" id="PRO_5047535442" evidence="1">
    <location>
        <begin position="37"/>
        <end position="1242"/>
    </location>
</feature>
<dbReference type="EMBL" id="JBAWSY010000002">
    <property type="protein sequence ID" value="MEI4769091.1"/>
    <property type="molecule type" value="Genomic_DNA"/>
</dbReference>
<dbReference type="SUPFAM" id="SSF56219">
    <property type="entry name" value="DNase I-like"/>
    <property type="match status" value="1"/>
</dbReference>
<feature type="domain" description="Endonuclease YhcR N-terminal" evidence="3">
    <location>
        <begin position="40"/>
        <end position="145"/>
    </location>
</feature>
<dbReference type="Gene3D" id="3.60.10.10">
    <property type="entry name" value="Endonuclease/exonuclease/phosphatase"/>
    <property type="match status" value="1"/>
</dbReference>
<dbReference type="InterPro" id="IPR026876">
    <property type="entry name" value="Fn3_assoc_repeat"/>
</dbReference>
<dbReference type="RefSeq" id="WP_336496637.1">
    <property type="nucleotide sequence ID" value="NZ_JBAWSY010000002.1"/>
</dbReference>
<gene>
    <name evidence="4" type="ORF">WAX74_05375</name>
</gene>
<dbReference type="InterPro" id="IPR005135">
    <property type="entry name" value="Endo/exonuclease/phosphatase"/>
</dbReference>
<dbReference type="PANTHER" id="PTHR42834">
    <property type="entry name" value="ENDONUCLEASE/EXONUCLEASE/PHOSPHATASE FAMILY PROTEIN (AFU_ORTHOLOGUE AFUA_3G09210)"/>
    <property type="match status" value="1"/>
</dbReference>
<name>A0ABU8F4X0_9BACI</name>
<feature type="signal peptide" evidence="1">
    <location>
        <begin position="1"/>
        <end position="36"/>
    </location>
</feature>
<dbReference type="Proteomes" id="UP001364890">
    <property type="component" value="Unassembled WGS sequence"/>
</dbReference>
<accession>A0ABU8F4X0</accession>
<reference evidence="4 5" key="1">
    <citation type="submission" date="2024-01" db="EMBL/GenBank/DDBJ databases">
        <title>Seven novel Bacillus-like species.</title>
        <authorList>
            <person name="Liu G."/>
        </authorList>
    </citation>
    <scope>NUCLEOTIDE SEQUENCE [LARGE SCALE GENOMIC DNA]</scope>
    <source>
        <strain evidence="4 5">FJAT-51614</strain>
    </source>
</reference>
<proteinExistence type="predicted"/>
<dbReference type="CDD" id="cd04486">
    <property type="entry name" value="YhcR_OBF_like"/>
    <property type="match status" value="2"/>
</dbReference>
<evidence type="ECO:0000313" key="5">
    <source>
        <dbReference type="Proteomes" id="UP001364890"/>
    </source>
</evidence>
<dbReference type="Pfam" id="PF13287">
    <property type="entry name" value="Fn3_assoc"/>
    <property type="match status" value="1"/>
</dbReference>
<dbReference type="InterPro" id="IPR008964">
    <property type="entry name" value="Invasin/intimin_cell_adhesion"/>
</dbReference>
<keyword evidence="1" id="KW-0732">Signal</keyword>
<dbReference type="Pfam" id="PF03372">
    <property type="entry name" value="Exo_endo_phos"/>
    <property type="match status" value="1"/>
</dbReference>
<organism evidence="4 5">
    <name type="scientific">Psychrobacillus mangrovi</name>
    <dbReference type="NCBI Taxonomy" id="3117745"/>
    <lineage>
        <taxon>Bacteria</taxon>
        <taxon>Bacillati</taxon>
        <taxon>Bacillota</taxon>
        <taxon>Bacilli</taxon>
        <taxon>Bacillales</taxon>
        <taxon>Bacillaceae</taxon>
        <taxon>Psychrobacillus</taxon>
    </lineage>
</organism>
<evidence type="ECO:0000313" key="4">
    <source>
        <dbReference type="EMBL" id="MEI4769091.1"/>
    </source>
</evidence>
<protein>
    <submittedName>
        <fullName evidence="4">DUF6359 domain-containing protein</fullName>
    </submittedName>
</protein>
<evidence type="ECO:0000259" key="2">
    <source>
        <dbReference type="Pfam" id="PF03372"/>
    </source>
</evidence>
<dbReference type="SUPFAM" id="SSF49373">
    <property type="entry name" value="Invasin/intimin cell-adhesion fragments"/>
    <property type="match status" value="1"/>
</dbReference>
<dbReference type="InterPro" id="IPR045939">
    <property type="entry name" value="YhcR_N"/>
</dbReference>
<comment type="caution">
    <text evidence="4">The sequence shown here is derived from an EMBL/GenBank/DDBJ whole genome shotgun (WGS) entry which is preliminary data.</text>
</comment>
<dbReference type="Pfam" id="PF19886">
    <property type="entry name" value="DUF6359"/>
    <property type="match status" value="1"/>
</dbReference>
<dbReference type="PANTHER" id="PTHR42834:SF1">
    <property type="entry name" value="ENDONUCLEASE_EXONUCLEASE_PHOSPHATASE FAMILY PROTEIN (AFU_ORTHOLOGUE AFUA_3G09210)"/>
    <property type="match status" value="1"/>
</dbReference>
<dbReference type="Gene3D" id="2.60.40.1080">
    <property type="match status" value="1"/>
</dbReference>
<evidence type="ECO:0000259" key="3">
    <source>
        <dbReference type="Pfam" id="PF19886"/>
    </source>
</evidence>
<keyword evidence="5" id="KW-1185">Reference proteome</keyword>
<evidence type="ECO:0000256" key="1">
    <source>
        <dbReference type="SAM" id="SignalP"/>
    </source>
</evidence>
<feature type="domain" description="Endonuclease/exonuclease/phosphatase" evidence="2">
    <location>
        <begin position="697"/>
        <end position="988"/>
    </location>
</feature>
<dbReference type="InterPro" id="IPR036691">
    <property type="entry name" value="Endo/exonu/phosph_ase_sf"/>
</dbReference>